<protein>
    <recommendedName>
        <fullName evidence="5">Secreted protein</fullName>
    </recommendedName>
</protein>
<sequence>MCVWCAHKCWCTIRPCFSSLFLHYFSASPAMLHRVCDTHSSAFSHMKACVTAAEIPECSSEQGRGGRRGEVKEGRRAKRGSDRAIVAGILQGLPEQPTLKALFPSQP</sequence>
<accession>A0ABV0S906</accession>
<evidence type="ECO:0000256" key="2">
    <source>
        <dbReference type="SAM" id="SignalP"/>
    </source>
</evidence>
<feature type="region of interest" description="Disordered" evidence="1">
    <location>
        <begin position="59"/>
        <end position="80"/>
    </location>
</feature>
<keyword evidence="2" id="KW-0732">Signal</keyword>
<organism evidence="3 4">
    <name type="scientific">Xenoophorus captivus</name>
    <dbReference type="NCBI Taxonomy" id="1517983"/>
    <lineage>
        <taxon>Eukaryota</taxon>
        <taxon>Metazoa</taxon>
        <taxon>Chordata</taxon>
        <taxon>Craniata</taxon>
        <taxon>Vertebrata</taxon>
        <taxon>Euteleostomi</taxon>
        <taxon>Actinopterygii</taxon>
        <taxon>Neopterygii</taxon>
        <taxon>Teleostei</taxon>
        <taxon>Neoteleostei</taxon>
        <taxon>Acanthomorphata</taxon>
        <taxon>Ovalentaria</taxon>
        <taxon>Atherinomorphae</taxon>
        <taxon>Cyprinodontiformes</taxon>
        <taxon>Goodeidae</taxon>
        <taxon>Xenoophorus</taxon>
    </lineage>
</organism>
<evidence type="ECO:0000256" key="1">
    <source>
        <dbReference type="SAM" id="MobiDB-lite"/>
    </source>
</evidence>
<evidence type="ECO:0008006" key="5">
    <source>
        <dbReference type="Google" id="ProtNLM"/>
    </source>
</evidence>
<name>A0ABV0S906_9TELE</name>
<proteinExistence type="predicted"/>
<gene>
    <name evidence="3" type="ORF">XENOCAPTIV_014886</name>
</gene>
<keyword evidence="4" id="KW-1185">Reference proteome</keyword>
<evidence type="ECO:0000313" key="4">
    <source>
        <dbReference type="Proteomes" id="UP001434883"/>
    </source>
</evidence>
<feature type="signal peptide" evidence="2">
    <location>
        <begin position="1"/>
        <end position="18"/>
    </location>
</feature>
<dbReference type="EMBL" id="JAHRIN010070298">
    <property type="protein sequence ID" value="MEQ2216357.1"/>
    <property type="molecule type" value="Genomic_DNA"/>
</dbReference>
<feature type="compositionally biased region" description="Basic and acidic residues" evidence="1">
    <location>
        <begin position="67"/>
        <end position="80"/>
    </location>
</feature>
<comment type="caution">
    <text evidence="3">The sequence shown here is derived from an EMBL/GenBank/DDBJ whole genome shotgun (WGS) entry which is preliminary data.</text>
</comment>
<dbReference type="Proteomes" id="UP001434883">
    <property type="component" value="Unassembled WGS sequence"/>
</dbReference>
<feature type="chain" id="PRO_5047103916" description="Secreted protein" evidence="2">
    <location>
        <begin position="19"/>
        <end position="107"/>
    </location>
</feature>
<reference evidence="3 4" key="1">
    <citation type="submission" date="2021-06" db="EMBL/GenBank/DDBJ databases">
        <authorList>
            <person name="Palmer J.M."/>
        </authorList>
    </citation>
    <scope>NUCLEOTIDE SEQUENCE [LARGE SCALE GENOMIC DNA]</scope>
    <source>
        <strain evidence="3 4">XC_2019</strain>
        <tissue evidence="3">Muscle</tissue>
    </source>
</reference>
<evidence type="ECO:0000313" key="3">
    <source>
        <dbReference type="EMBL" id="MEQ2216357.1"/>
    </source>
</evidence>